<feature type="compositionally biased region" description="Pro residues" evidence="3">
    <location>
        <begin position="278"/>
        <end position="295"/>
    </location>
</feature>
<dbReference type="InterPro" id="IPR039900">
    <property type="entry name" value="Pat1-like"/>
</dbReference>
<comment type="caution">
    <text evidence="4">The sequence shown here is derived from an EMBL/GenBank/DDBJ whole genome shotgun (WGS) entry which is preliminary data.</text>
</comment>
<name>A0A8K0P5W0_LADFU</name>
<feature type="region of interest" description="Disordered" evidence="3">
    <location>
        <begin position="205"/>
        <end position="228"/>
    </location>
</feature>
<keyword evidence="2" id="KW-0963">Cytoplasm</keyword>
<feature type="compositionally biased region" description="Low complexity" evidence="3">
    <location>
        <begin position="210"/>
        <end position="221"/>
    </location>
</feature>
<keyword evidence="5" id="KW-1185">Reference proteome</keyword>
<dbReference type="AlphaFoldDB" id="A0A8K0P5W0"/>
<evidence type="ECO:0000313" key="5">
    <source>
        <dbReference type="Proteomes" id="UP000792457"/>
    </source>
</evidence>
<feature type="compositionally biased region" description="Basic and acidic residues" evidence="3">
    <location>
        <begin position="565"/>
        <end position="588"/>
    </location>
</feature>
<comment type="subcellular location">
    <subcellularLocation>
        <location evidence="1">Cytoplasm</location>
        <location evidence="1">P-body</location>
    </subcellularLocation>
</comment>
<feature type="region of interest" description="Disordered" evidence="3">
    <location>
        <begin position="475"/>
        <end position="499"/>
    </location>
</feature>
<dbReference type="PANTHER" id="PTHR21551:SF0">
    <property type="entry name" value="PROTEIN ASSOCIATED WITH TOPO II RELATED-1, ISOFORM A"/>
    <property type="match status" value="1"/>
</dbReference>
<dbReference type="GO" id="GO:0033962">
    <property type="term" value="P:P-body assembly"/>
    <property type="evidence" value="ECO:0007669"/>
    <property type="project" value="TreeGrafter"/>
</dbReference>
<dbReference type="EMBL" id="KZ308791">
    <property type="protein sequence ID" value="KAG8234232.1"/>
    <property type="molecule type" value="Genomic_DNA"/>
</dbReference>
<proteinExistence type="predicted"/>
<dbReference type="GO" id="GO:0000932">
    <property type="term" value="C:P-body"/>
    <property type="evidence" value="ECO:0007669"/>
    <property type="project" value="UniProtKB-SubCell"/>
</dbReference>
<gene>
    <name evidence="4" type="ORF">J437_LFUL007737</name>
</gene>
<dbReference type="OrthoDB" id="8251691at2759"/>
<feature type="region of interest" description="Disordered" evidence="3">
    <location>
        <begin position="1"/>
        <end position="31"/>
    </location>
</feature>
<evidence type="ECO:0000313" key="4">
    <source>
        <dbReference type="EMBL" id="KAG8234232.1"/>
    </source>
</evidence>
<reference evidence="4" key="2">
    <citation type="submission" date="2017-10" db="EMBL/GenBank/DDBJ databases">
        <title>Ladona fulva Genome sequencing and assembly.</title>
        <authorList>
            <person name="Murali S."/>
            <person name="Richards S."/>
            <person name="Bandaranaike D."/>
            <person name="Bellair M."/>
            <person name="Blankenburg K."/>
            <person name="Chao H."/>
            <person name="Dinh H."/>
            <person name="Doddapaneni H."/>
            <person name="Dugan-Rocha S."/>
            <person name="Elkadiri S."/>
            <person name="Gnanaolivu R."/>
            <person name="Hernandez B."/>
            <person name="Skinner E."/>
            <person name="Javaid M."/>
            <person name="Lee S."/>
            <person name="Li M."/>
            <person name="Ming W."/>
            <person name="Munidasa M."/>
            <person name="Muniz J."/>
            <person name="Nguyen L."/>
            <person name="Hughes D."/>
            <person name="Osuji N."/>
            <person name="Pu L.-L."/>
            <person name="Puazo M."/>
            <person name="Qu C."/>
            <person name="Quiroz J."/>
            <person name="Raj R."/>
            <person name="Weissenberger G."/>
            <person name="Xin Y."/>
            <person name="Zou X."/>
            <person name="Han Y."/>
            <person name="Worley K."/>
            <person name="Muzny D."/>
            <person name="Gibbs R."/>
        </authorList>
    </citation>
    <scope>NUCLEOTIDE SEQUENCE</scope>
    <source>
        <strain evidence="4">Sampled in the wild</strain>
    </source>
</reference>
<accession>A0A8K0P5W0</accession>
<evidence type="ECO:0000256" key="3">
    <source>
        <dbReference type="SAM" id="MobiDB-lite"/>
    </source>
</evidence>
<feature type="compositionally biased region" description="Low complexity" evidence="3">
    <location>
        <begin position="243"/>
        <end position="264"/>
    </location>
</feature>
<protein>
    <submittedName>
        <fullName evidence="4">Uncharacterized protein</fullName>
    </submittedName>
</protein>
<dbReference type="GO" id="GO:0000290">
    <property type="term" value="P:deadenylation-dependent decapping of nuclear-transcribed mRNA"/>
    <property type="evidence" value="ECO:0007669"/>
    <property type="project" value="InterPro"/>
</dbReference>
<feature type="region of interest" description="Disordered" evidence="3">
    <location>
        <begin position="241"/>
        <end position="303"/>
    </location>
</feature>
<reference evidence="4" key="1">
    <citation type="submission" date="2013-04" db="EMBL/GenBank/DDBJ databases">
        <authorList>
            <person name="Qu J."/>
            <person name="Murali S.C."/>
            <person name="Bandaranaike D."/>
            <person name="Bellair M."/>
            <person name="Blankenburg K."/>
            <person name="Chao H."/>
            <person name="Dinh H."/>
            <person name="Doddapaneni H."/>
            <person name="Downs B."/>
            <person name="Dugan-Rocha S."/>
            <person name="Elkadiri S."/>
            <person name="Gnanaolivu R.D."/>
            <person name="Hernandez B."/>
            <person name="Javaid M."/>
            <person name="Jayaseelan J.C."/>
            <person name="Lee S."/>
            <person name="Li M."/>
            <person name="Ming W."/>
            <person name="Munidasa M."/>
            <person name="Muniz J."/>
            <person name="Nguyen L."/>
            <person name="Ongeri F."/>
            <person name="Osuji N."/>
            <person name="Pu L.-L."/>
            <person name="Puazo M."/>
            <person name="Qu C."/>
            <person name="Quiroz J."/>
            <person name="Raj R."/>
            <person name="Weissenberger G."/>
            <person name="Xin Y."/>
            <person name="Zou X."/>
            <person name="Han Y."/>
            <person name="Richards S."/>
            <person name="Worley K."/>
            <person name="Muzny D."/>
            <person name="Gibbs R."/>
        </authorList>
    </citation>
    <scope>NUCLEOTIDE SEQUENCE</scope>
    <source>
        <strain evidence="4">Sampled in the wild</strain>
    </source>
</reference>
<evidence type="ECO:0000256" key="1">
    <source>
        <dbReference type="ARBA" id="ARBA00004201"/>
    </source>
</evidence>
<evidence type="ECO:0000256" key="2">
    <source>
        <dbReference type="ARBA" id="ARBA00022490"/>
    </source>
</evidence>
<dbReference type="Proteomes" id="UP000792457">
    <property type="component" value="Unassembled WGS sequence"/>
</dbReference>
<feature type="region of interest" description="Disordered" evidence="3">
    <location>
        <begin position="550"/>
        <end position="591"/>
    </location>
</feature>
<organism evidence="4 5">
    <name type="scientific">Ladona fulva</name>
    <name type="common">Scarce chaser dragonfly</name>
    <name type="synonym">Libellula fulva</name>
    <dbReference type="NCBI Taxonomy" id="123851"/>
    <lineage>
        <taxon>Eukaryota</taxon>
        <taxon>Metazoa</taxon>
        <taxon>Ecdysozoa</taxon>
        <taxon>Arthropoda</taxon>
        <taxon>Hexapoda</taxon>
        <taxon>Insecta</taxon>
        <taxon>Pterygota</taxon>
        <taxon>Palaeoptera</taxon>
        <taxon>Odonata</taxon>
        <taxon>Epiprocta</taxon>
        <taxon>Anisoptera</taxon>
        <taxon>Libelluloidea</taxon>
        <taxon>Libellulidae</taxon>
        <taxon>Ladona</taxon>
    </lineage>
</organism>
<dbReference type="PANTHER" id="PTHR21551">
    <property type="entry name" value="TOPOISOMERASE II-ASSOCIATED PROTEIN PAT1"/>
    <property type="match status" value="1"/>
</dbReference>
<dbReference type="GO" id="GO:0003723">
    <property type="term" value="F:RNA binding"/>
    <property type="evidence" value="ECO:0007669"/>
    <property type="project" value="TreeGrafter"/>
</dbReference>
<sequence>MEDQLADSFFGFDASLSGAHDEVNDETEDGQDEEFYDALNEETFGTDAVGDWEEDHEKLAEITELARVRSNSYNGIEEKYNENGADMDNFAGGESDLADSISRMVFEDQDESISSESKMARNFPMESFDGSYSSSAPSGFSLWSNGGLSKGQNQPLITVPAASGSIWDPTIVHTQSSQKESGNTMSNITKVRTLKDLECQLLHKQGTNDSHQSSPSHSGPSADLPLPKPSAAWLLEDVERELTSTSTPSKPIIPPAQASPSIFPMQRSLPPHHISRPFLPPPHSFLPGSLPPPIISPQTQGPSPPPLSIVDMAMRQLMQHSLAAMAQNEKLIGSGGPPANMLLPFGHQQRNDKGFVDVMRNTDRPRPPSNHMHQGIPNFNHPLHRVDFGRHQGFPQGQMPRFPHPPFPIPGQQMHHSVMAPRKIIDLDMTPPEKVESGSQLTARDSRRIKLEIERVRMLCHSFQGYYGRQGNMPGTGPQFHHHPQSFSQQKHQYHHHNQLNGSEEWDEYSGLMTQWEKQFLLNIQRMQLQSDRPYVDDYYYTMYMRKKRERSKEVRGQNSALDALMERNQRDKDNRNDKDNRRTEPHKYTPAQFENSLGKLQLYQYLLQIEDLKVPFIDKQDLTTTESKEELVAKMLGTLQSEDKLSAILCFRKGKNLLVRFLSHLEPALQTQLWTSLFKCLGSVLRKDSADGCLPSLTPYFQKWVSSVGPAEISSAACALLPSSSVSHSRSPSPLVSSKSHIASLLGNKFGISVVASLVERIAELQSRGALGEGDRTAESASKYGLWLRFMDSVSDAAATVPEVATTLKMSMLGQHLLSSSSTEGEPIPLERLAALSKALHRLDEEVVVDSKSGVTTES</sequence>